<dbReference type="Proteomes" id="UP000054826">
    <property type="component" value="Unassembled WGS sequence"/>
</dbReference>
<accession>A0A0V1J7A1</accession>
<dbReference type="Proteomes" id="UP000054632">
    <property type="component" value="Unassembled WGS sequence"/>
</dbReference>
<gene>
    <name evidence="3" type="ORF">T4A_13383</name>
    <name evidence="4" type="ORF">T4B_2193</name>
    <name evidence="5" type="ORF">T4C_12729</name>
    <name evidence="2" type="ORF">T4E_831</name>
</gene>
<feature type="compositionally biased region" description="Basic and acidic residues" evidence="1">
    <location>
        <begin position="85"/>
        <end position="96"/>
    </location>
</feature>
<dbReference type="EMBL" id="JYDV01000001">
    <property type="protein sequence ID" value="KRZ46145.1"/>
    <property type="molecule type" value="Genomic_DNA"/>
</dbReference>
<sequence>MDSAINKSTRPSKTNQSSEGSNHRPEEIDELPEQLQCSRIWKASGSSRWQIVDPIVTIKAIRTDKLAPVPQAFKADLRQLWREASSEMPDRNDDNSKPATTVQSTASSNNVIIVATEPDESWLIVGMFDMHKNRVINASSDDDEPCTSGCNDPKPLLLWAPRKANMYKSFKFDTPPKARRRLVFTQELKSTKVNDSDKITATPQLQRKRAYERLRTNEMENNNAKRSRQESKEAIPAKQETKVTTDGDGQTSEDDCDQS</sequence>
<proteinExistence type="predicted"/>
<protein>
    <submittedName>
        <fullName evidence="4">Uncharacterized protein</fullName>
    </submittedName>
</protein>
<evidence type="ECO:0000313" key="3">
    <source>
        <dbReference type="EMBL" id="KRY78849.1"/>
    </source>
</evidence>
<feature type="region of interest" description="Disordered" evidence="1">
    <location>
        <begin position="210"/>
        <end position="259"/>
    </location>
</feature>
<feature type="region of interest" description="Disordered" evidence="1">
    <location>
        <begin position="85"/>
        <end position="105"/>
    </location>
</feature>
<evidence type="ECO:0000313" key="4">
    <source>
        <dbReference type="EMBL" id="KRZ30797.1"/>
    </source>
</evidence>
<feature type="compositionally biased region" description="Polar residues" evidence="1">
    <location>
        <begin position="1"/>
        <end position="20"/>
    </location>
</feature>
<dbReference type="EMBL" id="JYDU01000338">
    <property type="protein sequence ID" value="KRX86770.1"/>
    <property type="molecule type" value="Genomic_DNA"/>
</dbReference>
<dbReference type="AlphaFoldDB" id="A0A0V1J7A1"/>
<evidence type="ECO:0000256" key="1">
    <source>
        <dbReference type="SAM" id="MobiDB-lite"/>
    </source>
</evidence>
<feature type="region of interest" description="Disordered" evidence="1">
    <location>
        <begin position="1"/>
        <end position="32"/>
    </location>
</feature>
<name>A0A0V1J7A1_TRIPS</name>
<evidence type="ECO:0000313" key="6">
    <source>
        <dbReference type="Proteomes" id="UP000054805"/>
    </source>
</evidence>
<dbReference type="Proteomes" id="UP000054805">
    <property type="component" value="Unassembled WGS sequence"/>
</dbReference>
<dbReference type="EMBL" id="JYDR01000003">
    <property type="protein sequence ID" value="KRY78849.1"/>
    <property type="molecule type" value="Genomic_DNA"/>
</dbReference>
<organism evidence="4 6">
    <name type="scientific">Trichinella pseudospiralis</name>
    <name type="common">Parasitic roundworm</name>
    <dbReference type="NCBI Taxonomy" id="6337"/>
    <lineage>
        <taxon>Eukaryota</taxon>
        <taxon>Metazoa</taxon>
        <taxon>Ecdysozoa</taxon>
        <taxon>Nematoda</taxon>
        <taxon>Enoplea</taxon>
        <taxon>Dorylaimia</taxon>
        <taxon>Trichinellida</taxon>
        <taxon>Trichinellidae</taxon>
        <taxon>Trichinella</taxon>
    </lineage>
</organism>
<dbReference type="EMBL" id="JYDS01000031">
    <property type="protein sequence ID" value="KRZ30797.1"/>
    <property type="molecule type" value="Genomic_DNA"/>
</dbReference>
<keyword evidence="6" id="KW-1185">Reference proteome</keyword>
<evidence type="ECO:0000313" key="7">
    <source>
        <dbReference type="Proteomes" id="UP000054815"/>
    </source>
</evidence>
<dbReference type="Proteomes" id="UP000054815">
    <property type="component" value="Unassembled WGS sequence"/>
</dbReference>
<feature type="compositionally biased region" description="Basic and acidic residues" evidence="1">
    <location>
        <begin position="227"/>
        <end position="245"/>
    </location>
</feature>
<evidence type="ECO:0000313" key="2">
    <source>
        <dbReference type="EMBL" id="KRX86770.1"/>
    </source>
</evidence>
<comment type="caution">
    <text evidence="4">The sequence shown here is derived from an EMBL/GenBank/DDBJ whole genome shotgun (WGS) entry which is preliminary data.</text>
</comment>
<evidence type="ECO:0000313" key="5">
    <source>
        <dbReference type="EMBL" id="KRZ46145.1"/>
    </source>
</evidence>
<reference evidence="6 7" key="1">
    <citation type="submission" date="2015-01" db="EMBL/GenBank/DDBJ databases">
        <title>Evolution of Trichinella species and genotypes.</title>
        <authorList>
            <person name="Korhonen P.K."/>
            <person name="Edoardo P."/>
            <person name="Giuseppe L.R."/>
            <person name="Gasser R.B."/>
        </authorList>
    </citation>
    <scope>NUCLEOTIDE SEQUENCE [LARGE SCALE GENOMIC DNA]</scope>
    <source>
        <strain evidence="3">ISS13</strain>
        <strain evidence="2">ISS141</strain>
        <strain evidence="5">ISS176</strain>
        <strain evidence="4">ISS588</strain>
    </source>
</reference>